<dbReference type="Proteomes" id="UP001153365">
    <property type="component" value="Unassembled WGS sequence"/>
</dbReference>
<accession>A0AAV0BRP1</accession>
<sequence>MIFTQLSAIMCFLSAVKSMNQGFKDILFGVGENVEKEIAGLVPHPRDSALSTSKAHGKSSVFDRNATPERFTAFVAKDTFSDPSLFPNQISHEFPTYESTGEHHGELIPKNIGVNSYSRFFGELDTSTFENYGNLFYGFPNSVAMNNLLEADNQRVLHDMPRSQNFKRQRLNDVLPDSNHILQVSNPLNQINGDPFFGSIEQHEGFAPFLDANNYPQLNSEFHDMNHLESLSQSLPIYDAPNAYARHSTGHKPISPSSHSKYNDANLNDIAQSGFLYPNLHSTTHYFDDIFDHPTSIPNHHIDYYQFGNLPVAHNEFLKSMPNNIPENNYNTLTPNHFLDYENNMMMDSLENQVSNHSDNLLQNKVQNSIFAENYMIGSRIIDNLNKESVILPKTSENNQLSLLNDEKNEKGFGNISNSSFIGSCTAPQPSSIPKLQRYVEKTRDKFNQKQIPGNPLQQIINTGETSRKIMTTSEKEGVMMIETSNPLASTPIGGLIDYKLNLYYIHCLSDFNMSNLVLSKEDFKDLISKPSLSYILLKNILEHDKINQIHILDPNYYAAKISSHPIDKIRYTHFEDNKFKFHSQNDLNEFITFFKKDPRLAKLHENPTSIDNYIDSIIKQLNCDHSNKKLISDITNIYKKIQTSSAEEEVCKHFGFFSNLISTPLIVKSMIPILPMGGNDNKARRFMNEMSTQSGLKRIKCLGLGDKIISKIL</sequence>
<proteinExistence type="predicted"/>
<protein>
    <submittedName>
        <fullName evidence="2">Expressed protein</fullName>
    </submittedName>
</protein>
<name>A0AAV0BRP1_PHAPC</name>
<comment type="caution">
    <text evidence="2">The sequence shown here is derived from an EMBL/GenBank/DDBJ whole genome shotgun (WGS) entry which is preliminary data.</text>
</comment>
<evidence type="ECO:0000313" key="2">
    <source>
        <dbReference type="EMBL" id="CAH7690078.1"/>
    </source>
</evidence>
<gene>
    <name evidence="2" type="ORF">PPACK8108_LOCUS25317</name>
</gene>
<dbReference type="EMBL" id="CALTRL010006197">
    <property type="protein sequence ID" value="CAH7690078.1"/>
    <property type="molecule type" value="Genomic_DNA"/>
</dbReference>
<feature type="chain" id="PRO_5043673101" evidence="1">
    <location>
        <begin position="19"/>
        <end position="714"/>
    </location>
</feature>
<feature type="non-terminal residue" evidence="2">
    <location>
        <position position="1"/>
    </location>
</feature>
<keyword evidence="3" id="KW-1185">Reference proteome</keyword>
<reference evidence="2" key="1">
    <citation type="submission" date="2022-06" db="EMBL/GenBank/DDBJ databases">
        <authorList>
            <consortium name="SYNGENTA / RWTH Aachen University"/>
        </authorList>
    </citation>
    <scope>NUCLEOTIDE SEQUENCE</scope>
</reference>
<dbReference type="AlphaFoldDB" id="A0AAV0BRP1"/>
<keyword evidence="1" id="KW-0732">Signal</keyword>
<evidence type="ECO:0000256" key="1">
    <source>
        <dbReference type="SAM" id="SignalP"/>
    </source>
</evidence>
<organism evidence="2 3">
    <name type="scientific">Phakopsora pachyrhizi</name>
    <name type="common">Asian soybean rust disease fungus</name>
    <dbReference type="NCBI Taxonomy" id="170000"/>
    <lineage>
        <taxon>Eukaryota</taxon>
        <taxon>Fungi</taxon>
        <taxon>Dikarya</taxon>
        <taxon>Basidiomycota</taxon>
        <taxon>Pucciniomycotina</taxon>
        <taxon>Pucciniomycetes</taxon>
        <taxon>Pucciniales</taxon>
        <taxon>Phakopsoraceae</taxon>
        <taxon>Phakopsora</taxon>
    </lineage>
</organism>
<evidence type="ECO:0000313" key="3">
    <source>
        <dbReference type="Proteomes" id="UP001153365"/>
    </source>
</evidence>
<feature type="signal peptide" evidence="1">
    <location>
        <begin position="1"/>
        <end position="18"/>
    </location>
</feature>
<feature type="non-terminal residue" evidence="2">
    <location>
        <position position="714"/>
    </location>
</feature>